<protein>
    <submittedName>
        <fullName evidence="2 3">Uncharacterized protein</fullName>
    </submittedName>
</protein>
<reference evidence="2 4" key="1">
    <citation type="journal article" date="2008" name="Science">
        <title>The Physcomitrella genome reveals evolutionary insights into the conquest of land by plants.</title>
        <authorList>
            <person name="Rensing S."/>
            <person name="Lang D."/>
            <person name="Zimmer A."/>
            <person name="Terry A."/>
            <person name="Salamov A."/>
            <person name="Shapiro H."/>
            <person name="Nishiyama T."/>
            <person name="Perroud P.-F."/>
            <person name="Lindquist E."/>
            <person name="Kamisugi Y."/>
            <person name="Tanahashi T."/>
            <person name="Sakakibara K."/>
            <person name="Fujita T."/>
            <person name="Oishi K."/>
            <person name="Shin-I T."/>
            <person name="Kuroki Y."/>
            <person name="Toyoda A."/>
            <person name="Suzuki Y."/>
            <person name="Hashimoto A."/>
            <person name="Yamaguchi K."/>
            <person name="Sugano A."/>
            <person name="Kohara Y."/>
            <person name="Fujiyama A."/>
            <person name="Anterola A."/>
            <person name="Aoki S."/>
            <person name="Ashton N."/>
            <person name="Barbazuk W.B."/>
            <person name="Barker E."/>
            <person name="Bennetzen J."/>
            <person name="Bezanilla M."/>
            <person name="Blankenship R."/>
            <person name="Cho S.H."/>
            <person name="Dutcher S."/>
            <person name="Estelle M."/>
            <person name="Fawcett J.A."/>
            <person name="Gundlach H."/>
            <person name="Hanada K."/>
            <person name="Heyl A."/>
            <person name="Hicks K.A."/>
            <person name="Hugh J."/>
            <person name="Lohr M."/>
            <person name="Mayer K."/>
            <person name="Melkozernov A."/>
            <person name="Murata T."/>
            <person name="Nelson D."/>
            <person name="Pils B."/>
            <person name="Prigge M."/>
            <person name="Reiss B."/>
            <person name="Renner T."/>
            <person name="Rombauts S."/>
            <person name="Rushton P."/>
            <person name="Sanderfoot A."/>
            <person name="Schween G."/>
            <person name="Shiu S.-H."/>
            <person name="Stueber K."/>
            <person name="Theodoulou F.L."/>
            <person name="Tu H."/>
            <person name="Van de Peer Y."/>
            <person name="Verrier P.J."/>
            <person name="Waters E."/>
            <person name="Wood A."/>
            <person name="Yang L."/>
            <person name="Cove D."/>
            <person name="Cuming A."/>
            <person name="Hasebe M."/>
            <person name="Lucas S."/>
            <person name="Mishler D.B."/>
            <person name="Reski R."/>
            <person name="Grigoriev I."/>
            <person name="Quatrano R.S."/>
            <person name="Boore J.L."/>
        </authorList>
    </citation>
    <scope>NUCLEOTIDE SEQUENCE [LARGE SCALE GENOMIC DNA]</scope>
    <source>
        <strain evidence="3 4">cv. Gransden 2004</strain>
    </source>
</reference>
<sequence>MIDSRAVETKKNIMVLTDHIVPFRESSTVQPKDPARVSFQGEASSTPLISTWNLFRLALVTSSMLFVFLLSTIYSLNQASGVPSSKGGWLEMKQSPLHHVLIQDHSLSNDLKETDSGLLQRINDKATLELKTLVIAETVVPFEKREMLSDYVKQQLDGSEVISSEQKSAVMNMVNMAPIEGSINEEERGVGGSLRNSAVIALFKTYQKNIHFLLIGVRVEPRLGWRRISVRERNAWNDNLSRVLYNKIRAEAKTFVAYGTPTQLTERDL</sequence>
<reference evidence="2 4" key="2">
    <citation type="journal article" date="2018" name="Plant J.">
        <title>The Physcomitrella patens chromosome-scale assembly reveals moss genome structure and evolution.</title>
        <authorList>
            <person name="Lang D."/>
            <person name="Ullrich K.K."/>
            <person name="Murat F."/>
            <person name="Fuchs J."/>
            <person name="Jenkins J."/>
            <person name="Haas F.B."/>
            <person name="Piednoel M."/>
            <person name="Gundlach H."/>
            <person name="Van Bel M."/>
            <person name="Meyberg R."/>
            <person name="Vives C."/>
            <person name="Morata J."/>
            <person name="Symeonidi A."/>
            <person name="Hiss M."/>
            <person name="Muchero W."/>
            <person name="Kamisugi Y."/>
            <person name="Saleh O."/>
            <person name="Blanc G."/>
            <person name="Decker E.L."/>
            <person name="van Gessel N."/>
            <person name="Grimwood J."/>
            <person name="Hayes R.D."/>
            <person name="Graham S.W."/>
            <person name="Gunter L.E."/>
            <person name="McDaniel S.F."/>
            <person name="Hoernstein S.N.W."/>
            <person name="Larsson A."/>
            <person name="Li F.W."/>
            <person name="Perroud P.F."/>
            <person name="Phillips J."/>
            <person name="Ranjan P."/>
            <person name="Rokshar D.S."/>
            <person name="Rothfels C.J."/>
            <person name="Schneider L."/>
            <person name="Shu S."/>
            <person name="Stevenson D.W."/>
            <person name="Thummler F."/>
            <person name="Tillich M."/>
            <person name="Villarreal Aguilar J.C."/>
            <person name="Widiez T."/>
            <person name="Wong G.K."/>
            <person name="Wymore A."/>
            <person name="Zhang Y."/>
            <person name="Zimmer A.D."/>
            <person name="Quatrano R.S."/>
            <person name="Mayer K.F.X."/>
            <person name="Goodstein D."/>
            <person name="Casacuberta J.M."/>
            <person name="Vandepoele K."/>
            <person name="Reski R."/>
            <person name="Cuming A.C."/>
            <person name="Tuskan G.A."/>
            <person name="Maumus F."/>
            <person name="Salse J."/>
            <person name="Schmutz J."/>
            <person name="Rensing S.A."/>
        </authorList>
    </citation>
    <scope>NUCLEOTIDE SEQUENCE [LARGE SCALE GENOMIC DNA]</scope>
    <source>
        <strain evidence="3 4">cv. Gransden 2004</strain>
    </source>
</reference>
<organism evidence="2">
    <name type="scientific">Physcomitrium patens</name>
    <name type="common">Spreading-leaved earth moss</name>
    <name type="synonym">Physcomitrella patens</name>
    <dbReference type="NCBI Taxonomy" id="3218"/>
    <lineage>
        <taxon>Eukaryota</taxon>
        <taxon>Viridiplantae</taxon>
        <taxon>Streptophyta</taxon>
        <taxon>Embryophyta</taxon>
        <taxon>Bryophyta</taxon>
        <taxon>Bryophytina</taxon>
        <taxon>Bryopsida</taxon>
        <taxon>Funariidae</taxon>
        <taxon>Funariales</taxon>
        <taxon>Funariaceae</taxon>
        <taxon>Physcomitrium</taxon>
    </lineage>
</organism>
<accession>A9TDW7</accession>
<proteinExistence type="predicted"/>
<gene>
    <name evidence="3" type="primary">LOC112292044</name>
    <name evidence="2" type="ORF">PHYPA_019111</name>
</gene>
<reference evidence="3" key="3">
    <citation type="submission" date="2020-12" db="UniProtKB">
        <authorList>
            <consortium name="EnsemblPlants"/>
        </authorList>
    </citation>
    <scope>IDENTIFICATION</scope>
</reference>
<dbReference type="EMBL" id="ABEU02000015">
    <property type="protein sequence ID" value="PNR38833.1"/>
    <property type="molecule type" value="Genomic_DNA"/>
</dbReference>
<evidence type="ECO:0000313" key="4">
    <source>
        <dbReference type="Proteomes" id="UP000006727"/>
    </source>
</evidence>
<dbReference type="EnsemblPlants" id="Pp3c15_370V3.1">
    <property type="protein sequence ID" value="Pp3c15_370V3.1"/>
    <property type="gene ID" value="Pp3c15_370"/>
</dbReference>
<evidence type="ECO:0000256" key="1">
    <source>
        <dbReference type="SAM" id="Phobius"/>
    </source>
</evidence>
<dbReference type="HOGENOM" id="CLU_1130634_0_0_1"/>
<keyword evidence="1" id="KW-0812">Transmembrane</keyword>
<keyword evidence="1" id="KW-1133">Transmembrane helix</keyword>
<dbReference type="PaxDb" id="3218-PP1S211_38V6.1"/>
<evidence type="ECO:0000313" key="3">
    <source>
        <dbReference type="EnsemblPlants" id="Pp3c15_370V3.1"/>
    </source>
</evidence>
<keyword evidence="1" id="KW-0472">Membrane</keyword>
<name>A9TDW7_PHYPA</name>
<evidence type="ECO:0000313" key="2">
    <source>
        <dbReference type="EMBL" id="PNR38833.1"/>
    </source>
</evidence>
<keyword evidence="4" id="KW-1185">Reference proteome</keyword>
<dbReference type="Proteomes" id="UP000006727">
    <property type="component" value="Chromosome 15"/>
</dbReference>
<dbReference type="Gramene" id="Pp3c15_370V3.1">
    <property type="protein sequence ID" value="Pp3c15_370V3.1"/>
    <property type="gene ID" value="Pp3c15_370"/>
</dbReference>
<dbReference type="AlphaFoldDB" id="A9TDW7"/>
<feature type="transmembrane region" description="Helical" evidence="1">
    <location>
        <begin position="54"/>
        <end position="76"/>
    </location>
</feature>